<dbReference type="EMBL" id="MWXA01000008">
    <property type="protein sequence ID" value="OZG65475.1"/>
    <property type="molecule type" value="Genomic_DNA"/>
</dbReference>
<feature type="transmembrane region" description="Helical" evidence="1">
    <location>
        <begin position="37"/>
        <end position="61"/>
    </location>
</feature>
<reference evidence="2 3" key="1">
    <citation type="journal article" date="2017" name="BMC Genomics">
        <title>Comparative genomic and phylogenomic analyses of the Bifidobacteriaceae family.</title>
        <authorList>
            <person name="Lugli G.A."/>
            <person name="Milani C."/>
            <person name="Turroni F."/>
            <person name="Duranti S."/>
            <person name="Mancabelli L."/>
            <person name="Mangifesta M."/>
            <person name="Ferrario C."/>
            <person name="Modesto M."/>
            <person name="Mattarelli P."/>
            <person name="Jiri K."/>
            <person name="van Sinderen D."/>
            <person name="Ventura M."/>
        </authorList>
    </citation>
    <scope>NUCLEOTIDE SEQUENCE [LARGE SCALE GENOMIC DNA]</scope>
    <source>
        <strain evidence="2 3">LMG 28769</strain>
    </source>
</reference>
<name>A0A261G2K8_9BIFI</name>
<dbReference type="AlphaFoldDB" id="A0A261G2K8"/>
<keyword evidence="1" id="KW-0472">Membrane</keyword>
<keyword evidence="1" id="KW-0812">Transmembrane</keyword>
<dbReference type="Proteomes" id="UP000216451">
    <property type="component" value="Unassembled WGS sequence"/>
</dbReference>
<keyword evidence="1" id="KW-1133">Transmembrane helix</keyword>
<evidence type="ECO:0000313" key="2">
    <source>
        <dbReference type="EMBL" id="OZG65475.1"/>
    </source>
</evidence>
<proteinExistence type="predicted"/>
<gene>
    <name evidence="2" type="ORF">BAQU_1658</name>
</gene>
<evidence type="ECO:0000256" key="1">
    <source>
        <dbReference type="SAM" id="Phobius"/>
    </source>
</evidence>
<dbReference type="RefSeq" id="WP_094694665.1">
    <property type="nucleotide sequence ID" value="NZ_JBDNSG010000018.1"/>
</dbReference>
<dbReference type="OrthoDB" id="3240329at2"/>
<protein>
    <submittedName>
        <fullName evidence="2">Uncharacterized protein</fullName>
    </submittedName>
</protein>
<organism evidence="2 3">
    <name type="scientific">Bifidobacterium aquikefiri</name>
    <dbReference type="NCBI Taxonomy" id="1653207"/>
    <lineage>
        <taxon>Bacteria</taxon>
        <taxon>Bacillati</taxon>
        <taxon>Actinomycetota</taxon>
        <taxon>Actinomycetes</taxon>
        <taxon>Bifidobacteriales</taxon>
        <taxon>Bifidobacteriaceae</taxon>
        <taxon>Bifidobacterium</taxon>
    </lineage>
</organism>
<evidence type="ECO:0000313" key="3">
    <source>
        <dbReference type="Proteomes" id="UP000216451"/>
    </source>
</evidence>
<dbReference type="GeneID" id="98296318"/>
<keyword evidence="3" id="KW-1185">Reference proteome</keyword>
<comment type="caution">
    <text evidence="2">The sequence shown here is derived from an EMBL/GenBank/DDBJ whole genome shotgun (WGS) entry which is preliminary data.</text>
</comment>
<accession>A0A261G2K8</accession>
<sequence>MNDVFIIAAFPAQRSATATIATIDTSNLTVAGELGMHGLWLATLVGILLVFALIALIVWLWHPRKVKLLKRTGAHSQTSRTDPWHGRIDDIEQRYESGEITREEAFVALARVAREYASKNLSKDVRSNTLAEFGNESRMGSNRHGIDLLRQTIAALYPPEFADTTNNRQAKESTVHEAARWVGRLTERWRI</sequence>